<evidence type="ECO:0000256" key="6">
    <source>
        <dbReference type="ARBA" id="ARBA00022792"/>
    </source>
</evidence>
<accession>A0A9N9S209</accession>
<feature type="transmembrane region" description="Helical" evidence="11">
    <location>
        <begin position="171"/>
        <end position="189"/>
    </location>
</feature>
<feature type="repeat" description="Solcar" evidence="9">
    <location>
        <begin position="234"/>
        <end position="323"/>
    </location>
</feature>
<dbReference type="PROSITE" id="PS51257">
    <property type="entry name" value="PROKAR_LIPOPROTEIN"/>
    <property type="match status" value="1"/>
</dbReference>
<evidence type="ECO:0000256" key="2">
    <source>
        <dbReference type="ARBA" id="ARBA00006375"/>
    </source>
</evidence>
<dbReference type="PRINTS" id="PR00926">
    <property type="entry name" value="MITOCARRIER"/>
</dbReference>
<keyword evidence="3 10" id="KW-0813">Transport</keyword>
<evidence type="ECO:0000256" key="11">
    <source>
        <dbReference type="SAM" id="Phobius"/>
    </source>
</evidence>
<evidence type="ECO:0000256" key="9">
    <source>
        <dbReference type="PROSITE-ProRule" id="PRU00282"/>
    </source>
</evidence>
<gene>
    <name evidence="12" type="ORF">CHIRRI_LOCUS12177</name>
</gene>
<protein>
    <submittedName>
        <fullName evidence="12">Uncharacterized protein</fullName>
    </submittedName>
</protein>
<dbReference type="OrthoDB" id="270584at2759"/>
<dbReference type="Proteomes" id="UP001153620">
    <property type="component" value="Chromosome 3"/>
</dbReference>
<evidence type="ECO:0000256" key="3">
    <source>
        <dbReference type="ARBA" id="ARBA00022448"/>
    </source>
</evidence>
<sequence length="331" mass="37079">MGHDHEKRSELHKNSSVVISLVSGGCAGGLAKTFIAPLDRTKINFQINKHIKYSFRNALGFIRRTYRREGFLALYRGNSATLARILPYAACQFAAFEQFKKLLHVDNSKDPHFRRFLAGSLAGIVSSSVTYPLDLARARMAITDKCGYKNIWDVFMSIYTKEKGAISLFRGYLASVVGVVPYAGTSFFINETLKHKYCDMTGNEKKPNPFLLLIFGACAGLCGQTSSYPLGKIEHSMSTPLHYNVVANFELNEFNPLDIVRRKMQTSGVINCEQYTTIRQTLRKVYVEEGIVGGFFKGVSMNWVKGPMATGISFASYDIIKNFLQNVQLPK</sequence>
<dbReference type="GO" id="GO:0005743">
    <property type="term" value="C:mitochondrial inner membrane"/>
    <property type="evidence" value="ECO:0007669"/>
    <property type="project" value="UniProtKB-SubCell"/>
</dbReference>
<evidence type="ECO:0000313" key="12">
    <source>
        <dbReference type="EMBL" id="CAG9809350.1"/>
    </source>
</evidence>
<keyword evidence="4 9" id="KW-0812">Transmembrane</keyword>
<proteinExistence type="inferred from homology"/>
<dbReference type="InterPro" id="IPR002167">
    <property type="entry name" value="GDC-like"/>
</dbReference>
<evidence type="ECO:0000256" key="8">
    <source>
        <dbReference type="ARBA" id="ARBA00023136"/>
    </source>
</evidence>
<dbReference type="PANTHER" id="PTHR24089">
    <property type="entry name" value="SOLUTE CARRIER FAMILY 25"/>
    <property type="match status" value="1"/>
</dbReference>
<keyword evidence="5" id="KW-0677">Repeat</keyword>
<reference evidence="12" key="2">
    <citation type="submission" date="2022-10" db="EMBL/GenBank/DDBJ databases">
        <authorList>
            <consortium name="ENA_rothamsted_submissions"/>
            <consortium name="culmorum"/>
            <person name="King R."/>
        </authorList>
    </citation>
    <scope>NUCLEOTIDE SEQUENCE</scope>
</reference>
<dbReference type="Pfam" id="PF00153">
    <property type="entry name" value="Mito_carr"/>
    <property type="match status" value="3"/>
</dbReference>
<evidence type="ECO:0000256" key="10">
    <source>
        <dbReference type="RuleBase" id="RU000488"/>
    </source>
</evidence>
<evidence type="ECO:0000256" key="4">
    <source>
        <dbReference type="ARBA" id="ARBA00022692"/>
    </source>
</evidence>
<name>A0A9N9S209_9DIPT</name>
<dbReference type="Gene3D" id="1.50.40.10">
    <property type="entry name" value="Mitochondrial carrier domain"/>
    <property type="match status" value="1"/>
</dbReference>
<dbReference type="PRINTS" id="PR00928">
    <property type="entry name" value="GRAVESDC"/>
</dbReference>
<evidence type="ECO:0000313" key="13">
    <source>
        <dbReference type="Proteomes" id="UP001153620"/>
    </source>
</evidence>
<comment type="subcellular location">
    <subcellularLocation>
        <location evidence="1">Mitochondrion inner membrane</location>
        <topology evidence="1">Multi-pass membrane protein</topology>
    </subcellularLocation>
</comment>
<dbReference type="GO" id="GO:0055085">
    <property type="term" value="P:transmembrane transport"/>
    <property type="evidence" value="ECO:0007669"/>
    <property type="project" value="InterPro"/>
</dbReference>
<dbReference type="AlphaFoldDB" id="A0A9N9S209"/>
<keyword evidence="8 9" id="KW-0472">Membrane</keyword>
<feature type="repeat" description="Solcar" evidence="9">
    <location>
        <begin position="15"/>
        <end position="102"/>
    </location>
</feature>
<dbReference type="EMBL" id="OU895879">
    <property type="protein sequence ID" value="CAG9809350.1"/>
    <property type="molecule type" value="Genomic_DNA"/>
</dbReference>
<keyword evidence="6" id="KW-0999">Mitochondrion inner membrane</keyword>
<keyword evidence="13" id="KW-1185">Reference proteome</keyword>
<feature type="transmembrane region" description="Helical" evidence="11">
    <location>
        <begin position="209"/>
        <end position="230"/>
    </location>
</feature>
<keyword evidence="11" id="KW-1133">Transmembrane helix</keyword>
<keyword evidence="7" id="KW-0496">Mitochondrion</keyword>
<reference evidence="12" key="1">
    <citation type="submission" date="2022-01" db="EMBL/GenBank/DDBJ databases">
        <authorList>
            <person name="King R."/>
        </authorList>
    </citation>
    <scope>NUCLEOTIDE SEQUENCE</scope>
</reference>
<dbReference type="InterPro" id="IPR002067">
    <property type="entry name" value="MCP"/>
</dbReference>
<evidence type="ECO:0000256" key="7">
    <source>
        <dbReference type="ARBA" id="ARBA00023128"/>
    </source>
</evidence>
<evidence type="ECO:0000256" key="1">
    <source>
        <dbReference type="ARBA" id="ARBA00004448"/>
    </source>
</evidence>
<evidence type="ECO:0000256" key="5">
    <source>
        <dbReference type="ARBA" id="ARBA00022737"/>
    </source>
</evidence>
<dbReference type="InterPro" id="IPR023395">
    <property type="entry name" value="MCP_dom_sf"/>
</dbReference>
<dbReference type="InterPro" id="IPR018108">
    <property type="entry name" value="MCP_transmembrane"/>
</dbReference>
<dbReference type="PROSITE" id="PS50920">
    <property type="entry name" value="SOLCAR"/>
    <property type="match status" value="3"/>
</dbReference>
<comment type="similarity">
    <text evidence="2 10">Belongs to the mitochondrial carrier (TC 2.A.29) family.</text>
</comment>
<dbReference type="SUPFAM" id="SSF103506">
    <property type="entry name" value="Mitochondrial carrier"/>
    <property type="match status" value="2"/>
</dbReference>
<feature type="repeat" description="Solcar" evidence="9">
    <location>
        <begin position="110"/>
        <end position="196"/>
    </location>
</feature>
<organism evidence="12 13">
    <name type="scientific">Chironomus riparius</name>
    <dbReference type="NCBI Taxonomy" id="315576"/>
    <lineage>
        <taxon>Eukaryota</taxon>
        <taxon>Metazoa</taxon>
        <taxon>Ecdysozoa</taxon>
        <taxon>Arthropoda</taxon>
        <taxon>Hexapoda</taxon>
        <taxon>Insecta</taxon>
        <taxon>Pterygota</taxon>
        <taxon>Neoptera</taxon>
        <taxon>Endopterygota</taxon>
        <taxon>Diptera</taxon>
        <taxon>Nematocera</taxon>
        <taxon>Chironomoidea</taxon>
        <taxon>Chironomidae</taxon>
        <taxon>Chironominae</taxon>
        <taxon>Chironomus</taxon>
    </lineage>
</organism>